<dbReference type="InterPro" id="IPR003284">
    <property type="entry name" value="Sal_SpvB"/>
</dbReference>
<comment type="subcellular location">
    <subcellularLocation>
        <location evidence="1">Secreted</location>
    </subcellularLocation>
</comment>
<evidence type="ECO:0000256" key="4">
    <source>
        <dbReference type="ARBA" id="ARBA00023026"/>
    </source>
</evidence>
<evidence type="ECO:0000313" key="9">
    <source>
        <dbReference type="Proteomes" id="UP000055590"/>
    </source>
</evidence>
<dbReference type="GO" id="GO:0005576">
    <property type="term" value="C:extracellular region"/>
    <property type="evidence" value="ECO:0007669"/>
    <property type="project" value="UniProtKB-SubCell"/>
</dbReference>
<evidence type="ECO:0000256" key="2">
    <source>
        <dbReference type="ARBA" id="ARBA00022525"/>
    </source>
</evidence>
<dbReference type="NCBIfam" id="TIGR03696">
    <property type="entry name" value="Rhs_assc_core"/>
    <property type="match status" value="1"/>
</dbReference>
<reference evidence="8 9" key="1">
    <citation type="submission" date="2015-08" db="EMBL/GenBank/DDBJ databases">
        <authorList>
            <person name="Babu N.S."/>
            <person name="Beckwith C.J."/>
            <person name="Beseler K.G."/>
            <person name="Brison A."/>
            <person name="Carone J.V."/>
            <person name="Caskin T.P."/>
            <person name="Diamond M."/>
            <person name="Durham M.E."/>
            <person name="Foxe J.M."/>
            <person name="Go M."/>
            <person name="Henderson B.A."/>
            <person name="Jones I.B."/>
            <person name="McGettigan J.A."/>
            <person name="Micheletti S.J."/>
            <person name="Nasrallah M.E."/>
            <person name="Ortiz D."/>
            <person name="Piller C.R."/>
            <person name="Privatt S.R."/>
            <person name="Schneider S.L."/>
            <person name="Sharp S."/>
            <person name="Smith T.C."/>
            <person name="Stanton J.D."/>
            <person name="Ullery H.E."/>
            <person name="Wilson R.J."/>
            <person name="Serrano M.G."/>
            <person name="Buck G."/>
            <person name="Lee V."/>
            <person name="Wang Y."/>
            <person name="Carvalho R."/>
            <person name="Voegtly L."/>
            <person name="Shi R."/>
            <person name="Duckworth R."/>
            <person name="Johnson A."/>
            <person name="Loviza R."/>
            <person name="Walstead R."/>
            <person name="Shah Z."/>
            <person name="Kiflezghi M."/>
            <person name="Wade K."/>
            <person name="Ball S.L."/>
            <person name="Bradley K.W."/>
            <person name="Asai D.J."/>
            <person name="Bowman C.A."/>
            <person name="Russell D.A."/>
            <person name="Pope W.H."/>
            <person name="Jacobs-Sera D."/>
            <person name="Hendrix R.W."/>
            <person name="Hatfull G.F."/>
        </authorList>
    </citation>
    <scope>NUCLEOTIDE SEQUENCE [LARGE SCALE GENOMIC DNA]</scope>
    <source>
        <strain evidence="8 9">DSM 27710</strain>
    </source>
</reference>
<evidence type="ECO:0000256" key="5">
    <source>
        <dbReference type="SAM" id="MobiDB-lite"/>
    </source>
</evidence>
<dbReference type="InterPro" id="IPR022044">
    <property type="entry name" value="TcdB_toxin_mid/C"/>
</dbReference>
<dbReference type="Pfam" id="PF03534">
    <property type="entry name" value="SpvB"/>
    <property type="match status" value="1"/>
</dbReference>
<keyword evidence="2" id="KW-0964">Secreted</keyword>
<feature type="region of interest" description="Disordered" evidence="5">
    <location>
        <begin position="1"/>
        <end position="42"/>
    </location>
</feature>
<evidence type="ECO:0000256" key="1">
    <source>
        <dbReference type="ARBA" id="ARBA00004613"/>
    </source>
</evidence>
<feature type="domain" description="Insecticide toxin TcdB middle/N-terminal" evidence="7">
    <location>
        <begin position="653"/>
        <end position="818"/>
    </location>
</feature>
<keyword evidence="4" id="KW-0843">Virulence</keyword>
<dbReference type="PANTHER" id="PTHR32305">
    <property type="match status" value="1"/>
</dbReference>
<evidence type="ECO:0000259" key="6">
    <source>
        <dbReference type="Pfam" id="PF12255"/>
    </source>
</evidence>
<dbReference type="InterPro" id="IPR028994">
    <property type="entry name" value="Integrin_alpha_N"/>
</dbReference>
<keyword evidence="9" id="KW-1185">Reference proteome</keyword>
<dbReference type="KEGG" id="vin:AKJ08_3350"/>
<dbReference type="PANTHER" id="PTHR32305:SF15">
    <property type="entry name" value="PROTEIN RHSA-RELATED"/>
    <property type="match status" value="1"/>
</dbReference>
<organism evidence="8 9">
    <name type="scientific">Vulgatibacter incomptus</name>
    <dbReference type="NCBI Taxonomy" id="1391653"/>
    <lineage>
        <taxon>Bacteria</taxon>
        <taxon>Pseudomonadati</taxon>
        <taxon>Myxococcota</taxon>
        <taxon>Myxococcia</taxon>
        <taxon>Myxococcales</taxon>
        <taxon>Cystobacterineae</taxon>
        <taxon>Vulgatibacteraceae</taxon>
        <taxon>Vulgatibacter</taxon>
    </lineage>
</organism>
<dbReference type="EMBL" id="CP012332">
    <property type="protein sequence ID" value="AKU92963.1"/>
    <property type="molecule type" value="Genomic_DNA"/>
</dbReference>
<dbReference type="InterPro" id="IPR050708">
    <property type="entry name" value="T6SS_VgrG/RHS"/>
</dbReference>
<dbReference type="SUPFAM" id="SSF69318">
    <property type="entry name" value="Integrin alpha N-terminal domain"/>
    <property type="match status" value="1"/>
</dbReference>
<gene>
    <name evidence="8" type="ORF">AKJ08_3350</name>
</gene>
<dbReference type="Pfam" id="PF13517">
    <property type="entry name" value="FG-GAP_3"/>
    <property type="match status" value="1"/>
</dbReference>
<dbReference type="Gene3D" id="2.180.10.10">
    <property type="entry name" value="RHS repeat-associated core"/>
    <property type="match status" value="2"/>
</dbReference>
<dbReference type="Proteomes" id="UP000055590">
    <property type="component" value="Chromosome"/>
</dbReference>
<dbReference type="PATRIC" id="fig|1391653.3.peg.3499"/>
<evidence type="ECO:0000313" key="8">
    <source>
        <dbReference type="EMBL" id="AKU92963.1"/>
    </source>
</evidence>
<name>A0A0K1PHE8_9BACT</name>
<keyword evidence="3" id="KW-0732">Signal</keyword>
<accession>A0A0K1PHE8</accession>
<feature type="compositionally biased region" description="Basic and acidic residues" evidence="5">
    <location>
        <begin position="1"/>
        <end position="11"/>
    </location>
</feature>
<proteinExistence type="predicted"/>
<dbReference type="InterPro" id="IPR022385">
    <property type="entry name" value="Rhs_assc_core"/>
</dbReference>
<dbReference type="InterPro" id="IPR013517">
    <property type="entry name" value="FG-GAP"/>
</dbReference>
<protein>
    <submittedName>
        <fullName evidence="8">Insecticidal toxin complex protein</fullName>
    </submittedName>
</protein>
<dbReference type="GO" id="GO:0005737">
    <property type="term" value="C:cytoplasm"/>
    <property type="evidence" value="ECO:0007669"/>
    <property type="project" value="InterPro"/>
</dbReference>
<dbReference type="Pfam" id="PF12256">
    <property type="entry name" value="TcdB_toxin_midN"/>
    <property type="match status" value="1"/>
</dbReference>
<evidence type="ECO:0000259" key="7">
    <source>
        <dbReference type="Pfam" id="PF12256"/>
    </source>
</evidence>
<feature type="domain" description="Insecticide toxin TcdB middle/C-terminal" evidence="6">
    <location>
        <begin position="861"/>
        <end position="970"/>
    </location>
</feature>
<dbReference type="Pfam" id="PF12255">
    <property type="entry name" value="TcdB_toxin_midC"/>
    <property type="match status" value="1"/>
</dbReference>
<evidence type="ECO:0000256" key="3">
    <source>
        <dbReference type="ARBA" id="ARBA00022729"/>
    </source>
</evidence>
<sequence>MSENFKRDRPKFQGSGRAASSGGGEAKKERSPLLPSVSMPKGGGAIRGIGEKFSANPATGTGSFSVPVATTPGRGGFGPSLELSYDSGGGNGVFGLGWNLPIPSISRKTDRGLPRYDEREDTFVLAGFEDLVPDGEPVERGTVRVQRYRPRVEGAFSRIERWPNSDGTFHWQVRTGDNVLHTYGETSSGRVFEPGNELRTFSWLLERSEDDRGNFIVYEYEQEDDKGVLKNSPCEAGRFDPGGRFTAEAQRYLKRIRYGNQAPYEARDFHFEVVFDYGDHDEVAPAVQPDRPWPVRADPFSSFRSGFDIRTYRLCRRVLMFHRFEELGSEPCLVRSTDLCHQPDPAGSRLTSVTQRGYRRGLSGVDESAALPSLDFTYTSAEVHDRLEDLPKASLAGYPGADGGQWIDLNGEGIPGFLVATDGAWFYKANLGGGVLSAPRRLDSLPAPASLGPQQLSDLDGSGRLSLVSFGAPLPGFFERDGETWRPFRAFDAVPGIDWKDSNLRFIDLDGDGIADLLITQQDVFVWYRSKGKKGFEPAALVSKSPDERTGPAVVFADGTESIQLVDLSGDGLMDIVRVRNGEVCYWPNLGYGRFGARVVMSGSPVFASRDLFDPKRVRFADIDGTGPSDMLYLGGDGVSFWLNQSGNGWGERQTLRSVPTVDSHTRVSVADLLGSGTSCLVISSDLPGDRAHPIRYVDLLGSQKSNLLCKVTNNLGAETKIIYAPSTKFYLQDKAEGRSWLTRLSFPVHVVERVESLDHVTGTKLVTRYRYHHGFYDEFEREFRGFAFVEQWDAETFAGAAPLELPPVLVKSWFHTGAWLGREALEEAISREYYGGDPKAPRLPRTVLPPDLTAKEEREAARALRGKLLRQEIYAEDGTAASAHPYLVTERSYALQTFQPATYAEHGVFFPHDAETVELHYERNPVDPRIQHQLVLEVDRFGHPTRTAALGYPRRDHADDDDPQGKLWASVTESQLAWSPDDAPWLRHGVPIEESAWELIGLDVPDDEIVTAESLRAAIADAAEVAFDASPPPGTKALRRLSATRTRYLDEDLSPLAFGEISYHALPYDTYRLAFTKSLVERAFREEVDEIILTGEGGYVELDGMWWAPTGRLVYDPARFLQLVQATDPFGGVNHLSYDAFSLLVAETIDPAGNVTSVLNDYRVQAPWRILDPNENLTYFEFDALGLVVKTAQMGKGEGDTLSDPTTRFEYDLHRFVSQGKPAYARTLARETHGDPNTRWIESYSYSDGHGQEVMAKARAAPGLAPARGPDGALLHDSSSELVMPPTSNRWVGSGRTVFDNKGNPVKKYEPFFSSTHEYEDEAELVEWGVTPVLHYDPLGRLIETEQPNGTRARVVFDAWRQESWDENDAVLGTAWLIEREVPTADKQERRAAQRTLAHAGTPTVTHLDSLGRPFRTDEDNGGGAVYTTTLTLDIQGNQVEVKDAEDKTAALQVFDPLQRRIALHSCDAGMSWTFPDAADSPARSWDEREVFVRTSYDALRRPTHVWAREDVAPWLLAERLYYGETVIDAAVFNLRGQVAAHFDGAGLVAFERYDFKGGLELSTRRLAKSYTETADWSALSLVQGPLQAQGAVAALLETEAFSTENQYNALGRITHVHTPDQSISRFRYDQAGLLAGVDAKLRASSTWSPFVIELAHNARGQRERIVYANGTTTDSTYDPKTFRLKRLRTTRQSDGKVLQDLVYTHDPVGNITEIRDGAQQDLYFANEVVPANGLYRYDALYRLSEAKGREHAGQQPTHTDLPWSSLPHANDVQAMQRYEERYTYDKVGNILEMAHSAGGAGWTRRYEYDDESNRLLSTSLPSDPPNANSQRYAHDNAGNMVQMPHLAGMAWDWAGRLQVADKGGGGQVYFTYDSGGQRVRKVYEHSGVIEERIYLGSFELFRRRQSGTVQLERETLHLMDEKRRIAMVETKTRDGGMAVPTLTPRYRYQIDNHLGSAALELDDAGQIISYEEYFPYGSTAFRALKSGVDVSDKRYRYTGMERDEETSLLYNNARYAVSWLGRWLSPDPEGYVDGIDLYVYLRNSPFRFVDPHGTLTTDTQLGAGLEAKDDTTDTQLGAGLETKDEWKKTIETEDKATEVALENLRTDPRTREMMRLVEGKMKLEVVIKRLNEGDLGYEDLVNARGAFMSINDDGKFEVTYNQDLIEKLRALDGVPQEYTLEQILAHEIGHAQGFFKAMEGFFDMSEKGYLEAAYEMTEKQFRLATREGNKQATANENLLRMPMSGPNGEWPKHREGTFSVLPFSYLTFSVRDRPLFGAW</sequence>
<dbReference type="InterPro" id="IPR022045">
    <property type="entry name" value="TcdB_toxin_mid/N"/>
</dbReference>
<dbReference type="InterPro" id="IPR006530">
    <property type="entry name" value="YD"/>
</dbReference>
<dbReference type="PRINTS" id="PR01341">
    <property type="entry name" value="SALSPVBPROT"/>
</dbReference>
<dbReference type="NCBIfam" id="TIGR01643">
    <property type="entry name" value="YD_repeat_2x"/>
    <property type="match status" value="1"/>
</dbReference>
<dbReference type="STRING" id="1391653.AKJ08_3350"/>